<dbReference type="NCBIfam" id="TIGR01537">
    <property type="entry name" value="portal_HK97"/>
    <property type="match status" value="1"/>
</dbReference>
<organism evidence="2 4">
    <name type="scientific">Bacillus toyonensis</name>
    <dbReference type="NCBI Taxonomy" id="155322"/>
    <lineage>
        <taxon>Bacteria</taxon>
        <taxon>Bacillati</taxon>
        <taxon>Bacillota</taxon>
        <taxon>Bacilli</taxon>
        <taxon>Bacillales</taxon>
        <taxon>Bacillaceae</taxon>
        <taxon>Bacillus</taxon>
        <taxon>Bacillus cereus group</taxon>
    </lineage>
</organism>
<evidence type="ECO:0000313" key="3">
    <source>
        <dbReference type="Proteomes" id="UP000220078"/>
    </source>
</evidence>
<dbReference type="InterPro" id="IPR006944">
    <property type="entry name" value="Phage/GTA_portal"/>
</dbReference>
<dbReference type="EMBL" id="NUSY01000009">
    <property type="protein sequence ID" value="PHE14969.1"/>
    <property type="molecule type" value="Genomic_DNA"/>
</dbReference>
<reference evidence="1 3" key="1">
    <citation type="submission" date="2017-09" db="EMBL/GenBank/DDBJ databases">
        <title>Large-scale bioinformatics analysis of Bacillus genomes uncovers conserved roles of natural products in bacterial physiology.</title>
        <authorList>
            <consortium name="Agbiome Team Llc"/>
            <person name="Bleich R.M."/>
            <person name="Kirk G.J."/>
            <person name="Santa Maria K.C."/>
            <person name="Allen S.E."/>
            <person name="Farag S."/>
            <person name="Shank E.A."/>
            <person name="Bowers A."/>
        </authorList>
    </citation>
    <scope>NUCLEOTIDE SEQUENCE [LARGE SCALE GENOMIC DNA]</scope>
    <source>
        <strain evidence="1 3">AFS027629</strain>
    </source>
</reference>
<gene>
    <name evidence="1" type="ORF">CN551_31340</name>
    <name evidence="2" type="ORF">COF62_08225</name>
</gene>
<dbReference type="InterPro" id="IPR006427">
    <property type="entry name" value="Portal_HK97"/>
</dbReference>
<name>A0AAP8JZ30_9BACI</name>
<reference evidence="2 4" key="2">
    <citation type="submission" date="2017-09" db="EMBL/GenBank/DDBJ databases">
        <title>Large-scale bioinformatics analysis of Bacillus genomes uncovers conserved roles of natural products in bacterial physiology.</title>
        <authorList>
            <consortium name="Agbiome Team Llc"/>
            <person name="Bleich R.M."/>
            <person name="Grubbs K.J."/>
            <person name="Santa Maria K.C."/>
            <person name="Allen S.E."/>
            <person name="Farag S."/>
            <person name="Shank E.A."/>
            <person name="Bowers A."/>
        </authorList>
    </citation>
    <scope>NUCLEOTIDE SEQUENCE [LARGE SCALE GENOMIC DNA]</scope>
    <source>
        <strain evidence="2 4">AFS042148</strain>
    </source>
</reference>
<protein>
    <submittedName>
        <fullName evidence="2">Phage portal protein</fullName>
    </submittedName>
</protein>
<accession>A0AAP8JZ30</accession>
<evidence type="ECO:0000313" key="1">
    <source>
        <dbReference type="EMBL" id="PEN81017.1"/>
    </source>
</evidence>
<evidence type="ECO:0000313" key="4">
    <source>
        <dbReference type="Proteomes" id="UP000224044"/>
    </source>
</evidence>
<dbReference type="Proteomes" id="UP000220078">
    <property type="component" value="Unassembled WGS sequence"/>
</dbReference>
<evidence type="ECO:0000313" key="2">
    <source>
        <dbReference type="EMBL" id="PHE14969.1"/>
    </source>
</evidence>
<comment type="caution">
    <text evidence="2">The sequence shown here is derived from an EMBL/GenBank/DDBJ whole genome shotgun (WGS) entry which is preliminary data.</text>
</comment>
<dbReference type="AlphaFoldDB" id="A0AAP8JZ30"/>
<dbReference type="EMBL" id="NUAP01000096">
    <property type="protein sequence ID" value="PEN81017.1"/>
    <property type="molecule type" value="Genomic_DNA"/>
</dbReference>
<sequence>MTAIGWLGSVFKRNKELEFMLDLDLIADTANRLHMKRLALDTCVSFLGRTISQSEFRVRNGKTFEKNELYYRLNVRPNKNMTASTFWERFIRKLIYDNECLVIQADDGDLLIADGFQHNEYAVYEDAFTDVTVKDYTFKRSFKQSEVIHLKYRNDKLSPLIDGLFADYGDLFGRILNSQKRKNQVRGTVDMDMIGAKTEEQIAKLQEFIDNMYKSIGSKDIAIVPQQKGINYNEIYNGVANGPSVEEINKVTNGFLNQVAMAFGIPTALIYGEMADVEKQTKNYMLFTVRPLLKKLSDEANVKFFEMSEYLLGRRIEVKAVSYQSIFDLATSIDKLISSSAFTGNEIRSEVDYEDSDDPNLNIHHITKNYTKLDESEGGEKENDGEN</sequence>
<dbReference type="Proteomes" id="UP000224044">
    <property type="component" value="Unassembled WGS sequence"/>
</dbReference>
<proteinExistence type="predicted"/>
<dbReference type="Pfam" id="PF04860">
    <property type="entry name" value="Phage_portal"/>
    <property type="match status" value="1"/>
</dbReference>
<dbReference type="RefSeq" id="WP_000125103.1">
    <property type="nucleotide sequence ID" value="NZ_JBALNA010000015.1"/>
</dbReference>